<keyword evidence="2" id="KW-0560">Oxidoreductase</keyword>
<keyword evidence="5" id="KW-1185">Reference proteome</keyword>
<evidence type="ECO:0000256" key="2">
    <source>
        <dbReference type="ARBA" id="ARBA00023002"/>
    </source>
</evidence>
<dbReference type="Proteomes" id="UP001595752">
    <property type="component" value="Unassembled WGS sequence"/>
</dbReference>
<dbReference type="NCBIfam" id="NF005559">
    <property type="entry name" value="PRK07231.1"/>
    <property type="match status" value="1"/>
</dbReference>
<evidence type="ECO:0000256" key="3">
    <source>
        <dbReference type="SAM" id="MobiDB-lite"/>
    </source>
</evidence>
<accession>A0ABV8B0B9</accession>
<dbReference type="EMBL" id="JBHRZT010000039">
    <property type="protein sequence ID" value="MFC3883688.1"/>
    <property type="molecule type" value="Genomic_DNA"/>
</dbReference>
<evidence type="ECO:0000313" key="4">
    <source>
        <dbReference type="EMBL" id="MFC3883688.1"/>
    </source>
</evidence>
<dbReference type="PANTHER" id="PTHR48107:SF16">
    <property type="entry name" value="NADPH-DEPENDENT ALDEHYDE REDUCTASE 1, CHLOROPLASTIC"/>
    <property type="match status" value="1"/>
</dbReference>
<dbReference type="NCBIfam" id="NF005214">
    <property type="entry name" value="PRK06701.1"/>
    <property type="match status" value="1"/>
</dbReference>
<dbReference type="PROSITE" id="PS00061">
    <property type="entry name" value="ADH_SHORT"/>
    <property type="match status" value="1"/>
</dbReference>
<dbReference type="InterPro" id="IPR036291">
    <property type="entry name" value="NAD(P)-bd_dom_sf"/>
</dbReference>
<dbReference type="Pfam" id="PF13561">
    <property type="entry name" value="adh_short_C2"/>
    <property type="match status" value="1"/>
</dbReference>
<dbReference type="PANTHER" id="PTHR48107">
    <property type="entry name" value="NADPH-DEPENDENT ALDEHYDE REDUCTASE-LIKE PROTEIN, CHLOROPLASTIC-RELATED"/>
    <property type="match status" value="1"/>
</dbReference>
<protein>
    <submittedName>
        <fullName evidence="4">SDR family oxidoreductase</fullName>
    </submittedName>
</protein>
<dbReference type="InterPro" id="IPR020904">
    <property type="entry name" value="Sc_DH/Rdtase_CS"/>
</dbReference>
<organism evidence="4 5">
    <name type="scientific">Bacillus songklensis</name>
    <dbReference type="NCBI Taxonomy" id="1069116"/>
    <lineage>
        <taxon>Bacteria</taxon>
        <taxon>Bacillati</taxon>
        <taxon>Bacillota</taxon>
        <taxon>Bacilli</taxon>
        <taxon>Bacillales</taxon>
        <taxon>Bacillaceae</taxon>
        <taxon>Bacillus</taxon>
    </lineage>
</organism>
<comment type="caution">
    <text evidence="4">The sequence shown here is derived from an EMBL/GenBank/DDBJ whole genome shotgun (WGS) entry which is preliminary data.</text>
</comment>
<feature type="compositionally biased region" description="Low complexity" evidence="3">
    <location>
        <begin position="1"/>
        <end position="19"/>
    </location>
</feature>
<reference evidence="5" key="1">
    <citation type="journal article" date="2019" name="Int. J. Syst. Evol. Microbiol.">
        <title>The Global Catalogue of Microorganisms (GCM) 10K type strain sequencing project: providing services to taxonomists for standard genome sequencing and annotation.</title>
        <authorList>
            <consortium name="The Broad Institute Genomics Platform"/>
            <consortium name="The Broad Institute Genome Sequencing Center for Infectious Disease"/>
            <person name="Wu L."/>
            <person name="Ma J."/>
        </authorList>
    </citation>
    <scope>NUCLEOTIDE SEQUENCE [LARGE SCALE GENOMIC DNA]</scope>
    <source>
        <strain evidence="5">CCUG 61889</strain>
    </source>
</reference>
<dbReference type="SUPFAM" id="SSF51735">
    <property type="entry name" value="NAD(P)-binding Rossmann-fold domains"/>
    <property type="match status" value="1"/>
</dbReference>
<gene>
    <name evidence="4" type="ORF">ACFOU2_09345</name>
</gene>
<dbReference type="CDD" id="cd05355">
    <property type="entry name" value="SDR_c1"/>
    <property type="match status" value="1"/>
</dbReference>
<dbReference type="RefSeq" id="WP_377914418.1">
    <property type="nucleotide sequence ID" value="NZ_JBHRZT010000039.1"/>
</dbReference>
<proteinExistence type="inferred from homology"/>
<sequence length="289" mass="31171">MANQQNQQQTFPPQHQNRQPGIESEMNPIPVAISSQYKAAGKLKGKVAIITGGDSGIGRAVSYHYAKEGANVVIVYLDEHQDAEETRKQVEQFGAQCLLLAGDIGDESFCEQIAKETIAKFGKIDILVNNAAEQHPKESLLDITAEQLQQTFRTNVFSLFYLTKAVLPYLTSGSSIINTASITAYEGNEQLLDYSSTKGAIVAFTRSLSQSLVGKGIRVNGVAPGPIWTPLIPSTFASEKVSTFGADTPMKRAGQPHEVATSYVFLANDDSSYITGQMIHVNGGTIVNG</sequence>
<dbReference type="Gene3D" id="3.40.50.720">
    <property type="entry name" value="NAD(P)-binding Rossmann-like Domain"/>
    <property type="match status" value="1"/>
</dbReference>
<feature type="region of interest" description="Disordered" evidence="3">
    <location>
        <begin position="1"/>
        <end position="24"/>
    </location>
</feature>
<dbReference type="PRINTS" id="PR00080">
    <property type="entry name" value="SDRFAMILY"/>
</dbReference>
<dbReference type="InterPro" id="IPR002347">
    <property type="entry name" value="SDR_fam"/>
</dbReference>
<name>A0ABV8B0B9_9BACI</name>
<evidence type="ECO:0000313" key="5">
    <source>
        <dbReference type="Proteomes" id="UP001595752"/>
    </source>
</evidence>
<evidence type="ECO:0000256" key="1">
    <source>
        <dbReference type="ARBA" id="ARBA00006484"/>
    </source>
</evidence>
<dbReference type="PRINTS" id="PR00081">
    <property type="entry name" value="GDHRDH"/>
</dbReference>
<comment type="similarity">
    <text evidence="1">Belongs to the short-chain dehydrogenases/reductases (SDR) family.</text>
</comment>